<dbReference type="EMBL" id="QPMM01000007">
    <property type="protein sequence ID" value="RFS21902.1"/>
    <property type="molecule type" value="Genomic_DNA"/>
</dbReference>
<sequence>MKFYSKYKFYLAFTAILLGSCNKFLDVKPKGQVIPETLNDYLALMSDPLRVTATSANQLYSTDEIFLPEEFRASANSYLGKAAVRAYDFDILYDTGEDDPDWNNAYRTLYVCNSVLAGLSTNTESDVTKRHQVEGEARVHRAYTYLMLVNEYATHYNSATAATDAGVPLPVKPDINALPARASVKDVYTLIEEDLTQATNLLADKSTYTYRPSKAAAFGMLARMYLYMGNWQKAFEAADKALQLNSFSYDYNTFSWSVPATKKGLLGFPSSSVDIKDIVYLKYGRNAGGAYQFNFLIAQSQAALYTTGDLRNEFGTTTLGYYGETLPMPGVLETGAIYNYNRIGITNGELLLTRAEAQARLGNTPEALNDLNALRKMRFRTADYKALTAETPAQALDLVLNDRRIELAFIGLRLFDIKRLNLEGRNISVQHGDKILKPGDPRFILPISQKVLDLNPNIKQNPR</sequence>
<evidence type="ECO:0000259" key="8">
    <source>
        <dbReference type="Pfam" id="PF14322"/>
    </source>
</evidence>
<dbReference type="OrthoDB" id="697229at2"/>
<reference evidence="9 10" key="1">
    <citation type="submission" date="2018-07" db="EMBL/GenBank/DDBJ databases">
        <title>Chitinophaga K2CV101002-2 sp. nov., isolated from a monsoon evergreen broad-leaved forest soil.</title>
        <authorList>
            <person name="Lv Y."/>
        </authorList>
    </citation>
    <scope>NUCLEOTIDE SEQUENCE [LARGE SCALE GENOMIC DNA]</scope>
    <source>
        <strain evidence="9 10">GDMCC 1.1288</strain>
    </source>
</reference>
<dbReference type="RefSeq" id="WP_116976553.1">
    <property type="nucleotide sequence ID" value="NZ_QPMM01000007.1"/>
</dbReference>
<proteinExistence type="inferred from homology"/>
<comment type="similarity">
    <text evidence="2">Belongs to the SusD family.</text>
</comment>
<dbReference type="InterPro" id="IPR033985">
    <property type="entry name" value="SusD-like_N"/>
</dbReference>
<comment type="subcellular location">
    <subcellularLocation>
        <location evidence="1">Cell outer membrane</location>
    </subcellularLocation>
</comment>
<keyword evidence="6" id="KW-0802">TPR repeat</keyword>
<feature type="repeat" description="TPR" evidence="6">
    <location>
        <begin position="215"/>
        <end position="248"/>
    </location>
</feature>
<dbReference type="GO" id="GO:0009279">
    <property type="term" value="C:cell outer membrane"/>
    <property type="evidence" value="ECO:0007669"/>
    <property type="project" value="UniProtKB-SubCell"/>
</dbReference>
<feature type="domain" description="RagB/SusD" evidence="7">
    <location>
        <begin position="348"/>
        <end position="462"/>
    </location>
</feature>
<name>A0A3E1Y918_9BACT</name>
<keyword evidence="5" id="KW-0998">Cell outer membrane</keyword>
<evidence type="ECO:0000256" key="6">
    <source>
        <dbReference type="PROSITE-ProRule" id="PRU00339"/>
    </source>
</evidence>
<dbReference type="Pfam" id="PF07980">
    <property type="entry name" value="SusD_RagB"/>
    <property type="match status" value="1"/>
</dbReference>
<evidence type="ECO:0000256" key="4">
    <source>
        <dbReference type="ARBA" id="ARBA00023136"/>
    </source>
</evidence>
<keyword evidence="10" id="KW-1185">Reference proteome</keyword>
<dbReference type="SMART" id="SM00028">
    <property type="entry name" value="TPR"/>
    <property type="match status" value="1"/>
</dbReference>
<dbReference type="InterPro" id="IPR019734">
    <property type="entry name" value="TPR_rpt"/>
</dbReference>
<keyword evidence="4" id="KW-0472">Membrane</keyword>
<evidence type="ECO:0000259" key="7">
    <source>
        <dbReference type="Pfam" id="PF07980"/>
    </source>
</evidence>
<evidence type="ECO:0000313" key="9">
    <source>
        <dbReference type="EMBL" id="RFS21902.1"/>
    </source>
</evidence>
<dbReference type="InterPro" id="IPR011990">
    <property type="entry name" value="TPR-like_helical_dom_sf"/>
</dbReference>
<dbReference type="AlphaFoldDB" id="A0A3E1Y918"/>
<accession>A0A3E1Y918</accession>
<dbReference type="Proteomes" id="UP000260644">
    <property type="component" value="Unassembled WGS sequence"/>
</dbReference>
<evidence type="ECO:0000256" key="3">
    <source>
        <dbReference type="ARBA" id="ARBA00022729"/>
    </source>
</evidence>
<evidence type="ECO:0000256" key="2">
    <source>
        <dbReference type="ARBA" id="ARBA00006275"/>
    </source>
</evidence>
<keyword evidence="3" id="KW-0732">Signal</keyword>
<feature type="domain" description="SusD-like N-terminal" evidence="8">
    <location>
        <begin position="23"/>
        <end position="226"/>
    </location>
</feature>
<dbReference type="PROSITE" id="PS50005">
    <property type="entry name" value="TPR"/>
    <property type="match status" value="1"/>
</dbReference>
<dbReference type="Pfam" id="PF14322">
    <property type="entry name" value="SusD-like_3"/>
    <property type="match status" value="1"/>
</dbReference>
<evidence type="ECO:0000256" key="1">
    <source>
        <dbReference type="ARBA" id="ARBA00004442"/>
    </source>
</evidence>
<dbReference type="InterPro" id="IPR012944">
    <property type="entry name" value="SusD_RagB_dom"/>
</dbReference>
<organism evidence="9 10">
    <name type="scientific">Chitinophaga silvatica</name>
    <dbReference type="NCBI Taxonomy" id="2282649"/>
    <lineage>
        <taxon>Bacteria</taxon>
        <taxon>Pseudomonadati</taxon>
        <taxon>Bacteroidota</taxon>
        <taxon>Chitinophagia</taxon>
        <taxon>Chitinophagales</taxon>
        <taxon>Chitinophagaceae</taxon>
        <taxon>Chitinophaga</taxon>
    </lineage>
</organism>
<evidence type="ECO:0000313" key="10">
    <source>
        <dbReference type="Proteomes" id="UP000260644"/>
    </source>
</evidence>
<comment type="caution">
    <text evidence="9">The sequence shown here is derived from an EMBL/GenBank/DDBJ whole genome shotgun (WGS) entry which is preliminary data.</text>
</comment>
<protein>
    <submittedName>
        <fullName evidence="9">RagB/SusD family nutrient uptake outer membrane protein</fullName>
    </submittedName>
</protein>
<gene>
    <name evidence="9" type="ORF">DVR12_14720</name>
</gene>
<dbReference type="Gene3D" id="1.25.40.390">
    <property type="match status" value="1"/>
</dbReference>
<evidence type="ECO:0000256" key="5">
    <source>
        <dbReference type="ARBA" id="ARBA00023237"/>
    </source>
</evidence>
<dbReference type="PROSITE" id="PS51257">
    <property type="entry name" value="PROKAR_LIPOPROTEIN"/>
    <property type="match status" value="1"/>
</dbReference>
<dbReference type="SUPFAM" id="SSF48452">
    <property type="entry name" value="TPR-like"/>
    <property type="match status" value="1"/>
</dbReference>